<dbReference type="EMBL" id="BMED01000003">
    <property type="protein sequence ID" value="GGC81471.1"/>
    <property type="molecule type" value="Genomic_DNA"/>
</dbReference>
<dbReference type="SUPFAM" id="SSF51182">
    <property type="entry name" value="RmlC-like cupins"/>
    <property type="match status" value="1"/>
</dbReference>
<dbReference type="InterPro" id="IPR003829">
    <property type="entry name" value="Pirin_N_dom"/>
</dbReference>
<protein>
    <recommendedName>
        <fullName evidence="3">Pirin N-terminal domain-containing protein</fullName>
    </recommendedName>
</protein>
<accession>A0A916UPD6</accession>
<evidence type="ECO:0000256" key="1">
    <source>
        <dbReference type="ARBA" id="ARBA00008416"/>
    </source>
</evidence>
<name>A0A916UPD6_9BURK</name>
<comment type="caution">
    <text evidence="4">The sequence shown here is derived from an EMBL/GenBank/DDBJ whole genome shotgun (WGS) entry which is preliminary data.</text>
</comment>
<reference evidence="4" key="2">
    <citation type="submission" date="2020-09" db="EMBL/GenBank/DDBJ databases">
        <authorList>
            <person name="Sun Q."/>
            <person name="Zhou Y."/>
        </authorList>
    </citation>
    <scope>NUCLEOTIDE SEQUENCE</scope>
    <source>
        <strain evidence="4">CGMCC 1.10998</strain>
    </source>
</reference>
<reference evidence="4" key="1">
    <citation type="journal article" date="2014" name="Int. J. Syst. Evol. Microbiol.">
        <title>Complete genome sequence of Corynebacterium casei LMG S-19264T (=DSM 44701T), isolated from a smear-ripened cheese.</title>
        <authorList>
            <consortium name="US DOE Joint Genome Institute (JGI-PGF)"/>
            <person name="Walter F."/>
            <person name="Albersmeier A."/>
            <person name="Kalinowski J."/>
            <person name="Ruckert C."/>
        </authorList>
    </citation>
    <scope>NUCLEOTIDE SEQUENCE</scope>
    <source>
        <strain evidence="4">CGMCC 1.10998</strain>
    </source>
</reference>
<gene>
    <name evidence="4" type="ORF">GCM10011396_30880</name>
</gene>
<sequence length="284" mass="30555">MNVISESATATVASLPKRKILYRTKGKTHGGITRLVSPSDMGELIKPFVFLDLFKLKSSGPSMGMHPHSGIATITVILSGNLEYRETTGRQGTLPVGGVEWMSAGGGVWHGGNAGDAGQVEGFQLWIALPEADENIPAHSHYMAPEEVESEGPARVILGSYGSAKSKIRTSASINYLHVQLRDGEHWRYQPPAEHTVGWVSNSSGKLHVAGAVLDKDVAIFEESNTALEFVAEGDTEFVIGSAVKHPHELVMGYYSVHTSRQALNQGEAEIQRIGAQFRAAGQL</sequence>
<evidence type="ECO:0000313" key="5">
    <source>
        <dbReference type="Proteomes" id="UP000637423"/>
    </source>
</evidence>
<dbReference type="AlphaFoldDB" id="A0A916UPD6"/>
<keyword evidence="5" id="KW-1185">Reference proteome</keyword>
<proteinExistence type="inferred from homology"/>
<dbReference type="Gene3D" id="2.60.120.10">
    <property type="entry name" value="Jelly Rolls"/>
    <property type="match status" value="1"/>
</dbReference>
<evidence type="ECO:0000313" key="4">
    <source>
        <dbReference type="EMBL" id="GGC81471.1"/>
    </source>
</evidence>
<dbReference type="InterPro" id="IPR014710">
    <property type="entry name" value="RmlC-like_jellyroll"/>
</dbReference>
<evidence type="ECO:0000259" key="3">
    <source>
        <dbReference type="Pfam" id="PF02678"/>
    </source>
</evidence>
<feature type="domain" description="Pirin N-terminal" evidence="3">
    <location>
        <begin position="40"/>
        <end position="127"/>
    </location>
</feature>
<dbReference type="Pfam" id="PF02678">
    <property type="entry name" value="Pirin"/>
    <property type="match status" value="1"/>
</dbReference>
<organism evidence="4 5">
    <name type="scientific">Undibacterium terreum</name>
    <dbReference type="NCBI Taxonomy" id="1224302"/>
    <lineage>
        <taxon>Bacteria</taxon>
        <taxon>Pseudomonadati</taxon>
        <taxon>Pseudomonadota</taxon>
        <taxon>Betaproteobacteria</taxon>
        <taxon>Burkholderiales</taxon>
        <taxon>Oxalobacteraceae</taxon>
        <taxon>Undibacterium</taxon>
    </lineage>
</organism>
<comment type="similarity">
    <text evidence="1 2">Belongs to the pirin family.</text>
</comment>
<dbReference type="PIRSF" id="PIRSF006232">
    <property type="entry name" value="Pirin"/>
    <property type="match status" value="1"/>
</dbReference>
<dbReference type="PANTHER" id="PTHR13903">
    <property type="entry name" value="PIRIN-RELATED"/>
    <property type="match status" value="1"/>
</dbReference>
<dbReference type="RefSeq" id="WP_188567000.1">
    <property type="nucleotide sequence ID" value="NZ_BMED01000003.1"/>
</dbReference>
<dbReference type="InterPro" id="IPR011051">
    <property type="entry name" value="RmlC_Cupin_sf"/>
</dbReference>
<dbReference type="InterPro" id="IPR012093">
    <property type="entry name" value="Pirin"/>
</dbReference>
<dbReference type="Proteomes" id="UP000637423">
    <property type="component" value="Unassembled WGS sequence"/>
</dbReference>
<dbReference type="PANTHER" id="PTHR13903:SF8">
    <property type="entry name" value="PIRIN"/>
    <property type="match status" value="1"/>
</dbReference>
<evidence type="ECO:0000256" key="2">
    <source>
        <dbReference type="RuleBase" id="RU003457"/>
    </source>
</evidence>